<evidence type="ECO:0000313" key="3">
    <source>
        <dbReference type="Proteomes" id="UP000265520"/>
    </source>
</evidence>
<dbReference type="AlphaFoldDB" id="A0A392PME2"/>
<dbReference type="Proteomes" id="UP000265520">
    <property type="component" value="Unassembled WGS sequence"/>
</dbReference>
<accession>A0A392PME2</accession>
<reference evidence="2 3" key="1">
    <citation type="journal article" date="2018" name="Front. Plant Sci.">
        <title>Red Clover (Trifolium pratense) and Zigzag Clover (T. medium) - A Picture of Genomic Similarities and Differences.</title>
        <authorList>
            <person name="Dluhosova J."/>
            <person name="Istvanek J."/>
            <person name="Nedelnik J."/>
            <person name="Repkova J."/>
        </authorList>
    </citation>
    <scope>NUCLEOTIDE SEQUENCE [LARGE SCALE GENOMIC DNA]</scope>
    <source>
        <strain evidence="3">cv. 10/8</strain>
        <tissue evidence="2">Leaf</tissue>
    </source>
</reference>
<name>A0A392PME2_9FABA</name>
<feature type="compositionally biased region" description="Low complexity" evidence="1">
    <location>
        <begin position="53"/>
        <end position="67"/>
    </location>
</feature>
<evidence type="ECO:0000256" key="1">
    <source>
        <dbReference type="SAM" id="MobiDB-lite"/>
    </source>
</evidence>
<proteinExistence type="predicted"/>
<organism evidence="2 3">
    <name type="scientific">Trifolium medium</name>
    <dbReference type="NCBI Taxonomy" id="97028"/>
    <lineage>
        <taxon>Eukaryota</taxon>
        <taxon>Viridiplantae</taxon>
        <taxon>Streptophyta</taxon>
        <taxon>Embryophyta</taxon>
        <taxon>Tracheophyta</taxon>
        <taxon>Spermatophyta</taxon>
        <taxon>Magnoliopsida</taxon>
        <taxon>eudicotyledons</taxon>
        <taxon>Gunneridae</taxon>
        <taxon>Pentapetalae</taxon>
        <taxon>rosids</taxon>
        <taxon>fabids</taxon>
        <taxon>Fabales</taxon>
        <taxon>Fabaceae</taxon>
        <taxon>Papilionoideae</taxon>
        <taxon>50 kb inversion clade</taxon>
        <taxon>NPAAA clade</taxon>
        <taxon>Hologalegina</taxon>
        <taxon>IRL clade</taxon>
        <taxon>Trifolieae</taxon>
        <taxon>Trifolium</taxon>
    </lineage>
</organism>
<dbReference type="EMBL" id="LXQA010085038">
    <property type="protein sequence ID" value="MCI12649.1"/>
    <property type="molecule type" value="Genomic_DNA"/>
</dbReference>
<feature type="region of interest" description="Disordered" evidence="1">
    <location>
        <begin position="16"/>
        <end position="67"/>
    </location>
</feature>
<evidence type="ECO:0000313" key="2">
    <source>
        <dbReference type="EMBL" id="MCI12649.1"/>
    </source>
</evidence>
<sequence length="67" mass="7086">MGLVLTCLRLRKEVRAEARAPPDVVDNVEMNNVTPSTSSSDDDDDDVEAHKVPSSSGPSPSDSDSSV</sequence>
<comment type="caution">
    <text evidence="2">The sequence shown here is derived from an EMBL/GenBank/DDBJ whole genome shotgun (WGS) entry which is preliminary data.</text>
</comment>
<protein>
    <submittedName>
        <fullName evidence="2">Uncharacterized protein</fullName>
    </submittedName>
</protein>
<keyword evidence="3" id="KW-1185">Reference proteome</keyword>